<gene>
    <name evidence="1" type="ORF">HYN48_12865</name>
</gene>
<dbReference type="AlphaFoldDB" id="A0A2S0RG44"/>
<dbReference type="InterPro" id="IPR036513">
    <property type="entry name" value="STAS_dom_sf"/>
</dbReference>
<reference evidence="1 2" key="1">
    <citation type="submission" date="2018-04" db="EMBL/GenBank/DDBJ databases">
        <title>Genome sequencing of Flavobacterium sp. HYN0048.</title>
        <authorList>
            <person name="Yi H."/>
            <person name="Baek C."/>
        </authorList>
    </citation>
    <scope>NUCLEOTIDE SEQUENCE [LARGE SCALE GENOMIC DNA]</scope>
    <source>
        <strain evidence="1 2">HYN0048</strain>
    </source>
</reference>
<dbReference type="Gene3D" id="3.30.750.24">
    <property type="entry name" value="STAS domain"/>
    <property type="match status" value="1"/>
</dbReference>
<dbReference type="Proteomes" id="UP000244193">
    <property type="component" value="Chromosome"/>
</dbReference>
<evidence type="ECO:0000313" key="2">
    <source>
        <dbReference type="Proteomes" id="UP000244193"/>
    </source>
</evidence>
<proteinExistence type="predicted"/>
<name>A0A2S0RG44_9FLAO</name>
<keyword evidence="2" id="KW-1185">Reference proteome</keyword>
<organism evidence="1 2">
    <name type="scientific">Flavobacterium magnum</name>
    <dbReference type="NCBI Taxonomy" id="2162713"/>
    <lineage>
        <taxon>Bacteria</taxon>
        <taxon>Pseudomonadati</taxon>
        <taxon>Bacteroidota</taxon>
        <taxon>Flavobacteriia</taxon>
        <taxon>Flavobacteriales</taxon>
        <taxon>Flavobacteriaceae</taxon>
        <taxon>Flavobacterium</taxon>
    </lineage>
</organism>
<dbReference type="KEGG" id="fmg:HYN48_12865"/>
<dbReference type="OrthoDB" id="1442602at2"/>
<evidence type="ECO:0000313" key="1">
    <source>
        <dbReference type="EMBL" id="AWA30897.1"/>
    </source>
</evidence>
<protein>
    <submittedName>
        <fullName evidence="1">Ribonuclease Z</fullName>
    </submittedName>
</protein>
<dbReference type="RefSeq" id="WP_108372337.1">
    <property type="nucleotide sequence ID" value="NZ_CP028811.1"/>
</dbReference>
<sequence length="110" mass="12489">MKVEKKANITTIRETEGDFTAFLMKITHECKSFEEQHLIIDISNLEGLSVKEINGFLPLSNAHRKAGKSFVVVARDIDFNKVSDKLSVVPTKIEAHDIIEMEEIERDLGF</sequence>
<accession>A0A2S0RG44</accession>
<dbReference type="EMBL" id="CP028811">
    <property type="protein sequence ID" value="AWA30897.1"/>
    <property type="molecule type" value="Genomic_DNA"/>
</dbReference>